<feature type="signal peptide" evidence="2">
    <location>
        <begin position="1"/>
        <end position="31"/>
    </location>
</feature>
<dbReference type="Proteomes" id="UP000481109">
    <property type="component" value="Unassembled WGS sequence"/>
</dbReference>
<feature type="compositionally biased region" description="Basic and acidic residues" evidence="1">
    <location>
        <begin position="272"/>
        <end position="288"/>
    </location>
</feature>
<name>A0A6G4XC16_9ACTN</name>
<dbReference type="EMBL" id="JAAKZW010000005">
    <property type="protein sequence ID" value="NGO74702.1"/>
    <property type="molecule type" value="Genomic_DNA"/>
</dbReference>
<dbReference type="RefSeq" id="WP_165330222.1">
    <property type="nucleotide sequence ID" value="NZ_JAAKZW010000005.1"/>
</dbReference>
<feature type="compositionally biased region" description="Pro residues" evidence="1">
    <location>
        <begin position="234"/>
        <end position="255"/>
    </location>
</feature>
<feature type="region of interest" description="Disordered" evidence="1">
    <location>
        <begin position="210"/>
        <end position="310"/>
    </location>
</feature>
<protein>
    <submittedName>
        <fullName evidence="3">Uncharacterized protein</fullName>
    </submittedName>
</protein>
<comment type="caution">
    <text evidence="3">The sequence shown here is derived from an EMBL/GenBank/DDBJ whole genome shotgun (WGS) entry which is preliminary data.</text>
</comment>
<accession>A0A6G4XC16</accession>
<dbReference type="AlphaFoldDB" id="A0A6G4XC16"/>
<keyword evidence="4" id="KW-1185">Reference proteome</keyword>
<evidence type="ECO:0000256" key="2">
    <source>
        <dbReference type="SAM" id="SignalP"/>
    </source>
</evidence>
<feature type="region of interest" description="Disordered" evidence="1">
    <location>
        <begin position="138"/>
        <end position="168"/>
    </location>
</feature>
<gene>
    <name evidence="3" type="ORF">G6045_03220</name>
</gene>
<organism evidence="3 4">
    <name type="scientific">Streptomyces mesophilus</name>
    <dbReference type="NCBI Taxonomy" id="1775132"/>
    <lineage>
        <taxon>Bacteria</taxon>
        <taxon>Bacillati</taxon>
        <taxon>Actinomycetota</taxon>
        <taxon>Actinomycetes</taxon>
        <taxon>Kitasatosporales</taxon>
        <taxon>Streptomycetaceae</taxon>
        <taxon>Streptomyces</taxon>
    </lineage>
</organism>
<evidence type="ECO:0000313" key="3">
    <source>
        <dbReference type="EMBL" id="NGO74702.1"/>
    </source>
</evidence>
<proteinExistence type="predicted"/>
<evidence type="ECO:0000256" key="1">
    <source>
        <dbReference type="SAM" id="MobiDB-lite"/>
    </source>
</evidence>
<feature type="chain" id="PRO_5026285649" evidence="2">
    <location>
        <begin position="32"/>
        <end position="310"/>
    </location>
</feature>
<reference evidence="3 4" key="1">
    <citation type="submission" date="2020-02" db="EMBL/GenBank/DDBJ databases">
        <title>Whole-genome analyses of novel actinobacteria.</title>
        <authorList>
            <person name="Sahin N."/>
            <person name="Tokatli A."/>
        </authorList>
    </citation>
    <scope>NUCLEOTIDE SEQUENCE [LARGE SCALE GENOMIC DNA]</scope>
    <source>
        <strain evidence="3 4">YC504</strain>
    </source>
</reference>
<sequence length="310" mass="32220">MTTRTLRTSIIAATAATAIGFGAYTATGAMADQADTATAAGTVITETDGTQVFTAAPTDAEATAGVEAAAHGKRVFTKTVKLASKGHTAKVYRLGKNCFQADILFNGKKIATVNAFGKTADANLNGLHVKLTKTGQVSSWVDRAKPNPKPKPKPNPEKREHVRNDTLADGSMARVYKLSANHWQAVVSSGPGAASIGTLDANGRAASGENNGLHVVLSPDGRLTSWVDNSGAPQPAPEPKPEPTPEPDPIDPQPVPDNDQQPKPQPVPDNEQQPKPDVDTAPKPDKKPAPAPAPVAPTTDPGQVQLNPAV</sequence>
<feature type="compositionally biased region" description="Basic and acidic residues" evidence="1">
    <location>
        <begin position="154"/>
        <end position="166"/>
    </location>
</feature>
<keyword evidence="2" id="KW-0732">Signal</keyword>
<evidence type="ECO:0000313" key="4">
    <source>
        <dbReference type="Proteomes" id="UP000481109"/>
    </source>
</evidence>